<name>A0A225E115_9BACT</name>
<reference evidence="2" key="1">
    <citation type="submission" date="2017-06" db="EMBL/GenBank/DDBJ databases">
        <title>Genome analysis of Fimbriiglobus ruber SP5, the first member of the order Planctomycetales with confirmed chitinolytic capability.</title>
        <authorList>
            <person name="Ravin N.V."/>
            <person name="Rakitin A.L."/>
            <person name="Ivanova A.A."/>
            <person name="Beletsky A.V."/>
            <person name="Kulichevskaya I.S."/>
            <person name="Mardanov A.V."/>
            <person name="Dedysh S.N."/>
        </authorList>
    </citation>
    <scope>NUCLEOTIDE SEQUENCE [LARGE SCALE GENOMIC DNA]</scope>
    <source>
        <strain evidence="2">SP5</strain>
    </source>
</reference>
<organism evidence="1 2">
    <name type="scientific">Fimbriiglobus ruber</name>
    <dbReference type="NCBI Taxonomy" id="1908690"/>
    <lineage>
        <taxon>Bacteria</taxon>
        <taxon>Pseudomonadati</taxon>
        <taxon>Planctomycetota</taxon>
        <taxon>Planctomycetia</taxon>
        <taxon>Gemmatales</taxon>
        <taxon>Gemmataceae</taxon>
        <taxon>Fimbriiglobus</taxon>
    </lineage>
</organism>
<evidence type="ECO:0000313" key="2">
    <source>
        <dbReference type="Proteomes" id="UP000214646"/>
    </source>
</evidence>
<dbReference type="AlphaFoldDB" id="A0A225E115"/>
<dbReference type="Proteomes" id="UP000214646">
    <property type="component" value="Unassembled WGS sequence"/>
</dbReference>
<accession>A0A225E115</accession>
<dbReference type="EMBL" id="NIDE01000005">
    <property type="protein sequence ID" value="OWK42385.1"/>
    <property type="molecule type" value="Genomic_DNA"/>
</dbReference>
<keyword evidence="2" id="KW-1185">Reference proteome</keyword>
<evidence type="ECO:0000313" key="1">
    <source>
        <dbReference type="EMBL" id="OWK42385.1"/>
    </source>
</evidence>
<protein>
    <submittedName>
        <fullName evidence="1">Uncharacterized protein</fullName>
    </submittedName>
</protein>
<proteinExistence type="predicted"/>
<comment type="caution">
    <text evidence="1">The sequence shown here is derived from an EMBL/GenBank/DDBJ whole genome shotgun (WGS) entry which is preliminary data.</text>
</comment>
<gene>
    <name evidence="1" type="ORF">FRUB_04463</name>
</gene>
<sequence length="50" mass="5873">MNPLGYRFLYLWAQQLYRAGQPQHLQRYDSGYRGFLHPPDLVLKPLALGL</sequence>